<keyword evidence="4" id="KW-0732">Signal</keyword>
<keyword evidence="5" id="KW-0472">Membrane</keyword>
<evidence type="ECO:0000256" key="5">
    <source>
        <dbReference type="ARBA" id="ARBA00023136"/>
    </source>
</evidence>
<keyword evidence="6" id="KW-0998">Cell outer membrane</keyword>
<proteinExistence type="predicted"/>
<dbReference type="AlphaFoldDB" id="A0A644WA19"/>
<dbReference type="InterPro" id="IPR005017">
    <property type="entry name" value="OMPP1/FadL/TodX"/>
</dbReference>
<comment type="caution">
    <text evidence="7">The sequence shown here is derived from an EMBL/GenBank/DDBJ whole genome shotgun (WGS) entry which is preliminary data.</text>
</comment>
<keyword evidence="2" id="KW-1134">Transmembrane beta strand</keyword>
<dbReference type="EMBL" id="VSSQ01000743">
    <property type="protein sequence ID" value="MPM00665.1"/>
    <property type="molecule type" value="Genomic_DNA"/>
</dbReference>
<sequence length="446" mass="48253">MKLKKISMFILANLIGLSLMAEGYQLNTQSARQLGMGHLGTALKLGGESMLFNPAGLSYMEGKVDLSLGATAIFSKVKFTSGNYSAETDNPIGTPLFGYAGFKIIDNLYAGVSITNPAGNSLVWPDNWTGSTYIQNISLKVFSVQPTISYKFNDHLSIGAGLMADFGSMEMSKGIMPVGSVAAFLPLLPAQYHPIINNNLNVSPLDMNLSGKSGIGLGFNIGILYSPTERLSIGLSYRSKVMMKLEGGSAAISYGSPELQTLFGMLSQSPNFPAAIKGAIALNGAEFDAELPIPSNTNLGIAWKATDKMLLSAELQYVGWKAYDTLSIVFPNVKMNSPKNFSNTMIYRVGAEFYCTKNFIARAGFVYDNTPSDLNLYTPDSPGSDKISVTTGFTYKPAKFMDLDFAFQYNHGVKTNGKYIQNNATLFGGDYKTTAFLPSLGLRFKF</sequence>
<dbReference type="GO" id="GO:0015483">
    <property type="term" value="F:long-chain fatty acid transporting porin activity"/>
    <property type="evidence" value="ECO:0007669"/>
    <property type="project" value="TreeGrafter"/>
</dbReference>
<evidence type="ECO:0000256" key="1">
    <source>
        <dbReference type="ARBA" id="ARBA00004571"/>
    </source>
</evidence>
<comment type="subcellular location">
    <subcellularLocation>
        <location evidence="1">Cell outer membrane</location>
        <topology evidence="1">Multi-pass membrane protein</topology>
    </subcellularLocation>
</comment>
<evidence type="ECO:0000256" key="6">
    <source>
        <dbReference type="ARBA" id="ARBA00023237"/>
    </source>
</evidence>
<evidence type="ECO:0000256" key="4">
    <source>
        <dbReference type="ARBA" id="ARBA00022729"/>
    </source>
</evidence>
<keyword evidence="3" id="KW-0812">Transmembrane</keyword>
<gene>
    <name evidence="7" type="ORF">SDC9_46894</name>
</gene>
<dbReference type="Gene3D" id="2.40.160.60">
    <property type="entry name" value="Outer membrane protein transport protein (OMPP1/FadL/TodX)"/>
    <property type="match status" value="1"/>
</dbReference>
<name>A0A644WA19_9ZZZZ</name>
<dbReference type="Pfam" id="PF03349">
    <property type="entry name" value="Toluene_X"/>
    <property type="match status" value="1"/>
</dbReference>
<dbReference type="SUPFAM" id="SSF56935">
    <property type="entry name" value="Porins"/>
    <property type="match status" value="1"/>
</dbReference>
<organism evidence="7">
    <name type="scientific">bioreactor metagenome</name>
    <dbReference type="NCBI Taxonomy" id="1076179"/>
    <lineage>
        <taxon>unclassified sequences</taxon>
        <taxon>metagenomes</taxon>
        <taxon>ecological metagenomes</taxon>
    </lineage>
</organism>
<dbReference type="PANTHER" id="PTHR35093">
    <property type="entry name" value="OUTER MEMBRANE PROTEIN NMB0088-RELATED"/>
    <property type="match status" value="1"/>
</dbReference>
<dbReference type="GO" id="GO:0009279">
    <property type="term" value="C:cell outer membrane"/>
    <property type="evidence" value="ECO:0007669"/>
    <property type="project" value="UniProtKB-SubCell"/>
</dbReference>
<accession>A0A644WA19</accession>
<evidence type="ECO:0000256" key="3">
    <source>
        <dbReference type="ARBA" id="ARBA00022692"/>
    </source>
</evidence>
<evidence type="ECO:0000313" key="7">
    <source>
        <dbReference type="EMBL" id="MPM00665.1"/>
    </source>
</evidence>
<protein>
    <submittedName>
        <fullName evidence="7">Putative outer membrane protein</fullName>
    </submittedName>
</protein>
<dbReference type="PANTHER" id="PTHR35093:SF8">
    <property type="entry name" value="OUTER MEMBRANE PROTEIN NMB0088-RELATED"/>
    <property type="match status" value="1"/>
</dbReference>
<reference evidence="7" key="1">
    <citation type="submission" date="2019-08" db="EMBL/GenBank/DDBJ databases">
        <authorList>
            <person name="Kucharzyk K."/>
            <person name="Murdoch R.W."/>
            <person name="Higgins S."/>
            <person name="Loffler F."/>
        </authorList>
    </citation>
    <scope>NUCLEOTIDE SEQUENCE</scope>
</reference>
<evidence type="ECO:0000256" key="2">
    <source>
        <dbReference type="ARBA" id="ARBA00022452"/>
    </source>
</evidence>